<name>A0AAU8IIZ4_9BACL</name>
<reference evidence="2" key="1">
    <citation type="submission" date="2024-06" db="EMBL/GenBank/DDBJ databases">
        <authorList>
            <person name="Fan A."/>
            <person name="Zhang F.Y."/>
            <person name="Zhang L."/>
        </authorList>
    </citation>
    <scope>NUCLEOTIDE SEQUENCE</scope>
    <source>
        <strain evidence="2">Y61</strain>
    </source>
</reference>
<dbReference type="SUPFAM" id="SSF53756">
    <property type="entry name" value="UDP-Glycosyltransferase/glycogen phosphorylase"/>
    <property type="match status" value="1"/>
</dbReference>
<gene>
    <name evidence="2" type="ORF">ABNN70_06625</name>
</gene>
<dbReference type="InterPro" id="IPR001296">
    <property type="entry name" value="Glyco_trans_1"/>
</dbReference>
<dbReference type="AlphaFoldDB" id="A0AAU8IIZ4"/>
<dbReference type="CDD" id="cd03794">
    <property type="entry name" value="GT4_WbuB-like"/>
    <property type="match status" value="1"/>
</dbReference>
<proteinExistence type="predicted"/>
<dbReference type="EMBL" id="CP159510">
    <property type="protein sequence ID" value="XCJ18114.1"/>
    <property type="molecule type" value="Genomic_DNA"/>
</dbReference>
<protein>
    <submittedName>
        <fullName evidence="2">Glycosyltransferase family 4 protein</fullName>
    </submittedName>
</protein>
<evidence type="ECO:0000259" key="1">
    <source>
        <dbReference type="Pfam" id="PF00534"/>
    </source>
</evidence>
<dbReference type="InterPro" id="IPR050194">
    <property type="entry name" value="Glycosyltransferase_grp1"/>
</dbReference>
<sequence length="412" mass="46811">MKKKIVFVINYFYPDPASTGQLLTELCLALQDSFRITVIAAQPGSYAGGEGHAMSIFESSSLEKIRIVRLKLPKLNKQSKISRLKYILMYFVLATVAMLKEKSTDIIYTISTPPVLGGLIGTIGKFLKRTRYVYNIQDFNPEQAEAVSYAKNHLVYSIARSIDNFSCRHADNIVLVGQDMVETLKHRFMEKKMPHYQVINNWTDEHEIVPLPKKEPHVAGFLEEHQLTGKFIVMYSGNLGLYYDLENLIKVTRPFKDFDNIAFVFIGDGAMKSRMQDYVIRENIANVHFLPYQPKNFLKYSLNAADVHLVVNQKGIKGVSVPSKLYGVMAAGKPVLGVLESGSEAERLIRESGCGLVVEPMDYTGVRNLVTAFFNMEQEEREQMGLSGRNYLEQHLTRDLSIRKYKQMLLSL</sequence>
<dbReference type="PANTHER" id="PTHR45947">
    <property type="entry name" value="SULFOQUINOVOSYL TRANSFERASE SQD2"/>
    <property type="match status" value="1"/>
</dbReference>
<dbReference type="GO" id="GO:0016758">
    <property type="term" value="F:hexosyltransferase activity"/>
    <property type="evidence" value="ECO:0007669"/>
    <property type="project" value="TreeGrafter"/>
</dbReference>
<accession>A0AAU8IIZ4</accession>
<dbReference type="Pfam" id="PF00534">
    <property type="entry name" value="Glycos_transf_1"/>
    <property type="match status" value="1"/>
</dbReference>
<dbReference type="Gene3D" id="3.40.50.2000">
    <property type="entry name" value="Glycogen Phosphorylase B"/>
    <property type="match status" value="2"/>
</dbReference>
<dbReference type="PANTHER" id="PTHR45947:SF3">
    <property type="entry name" value="SULFOQUINOVOSYL TRANSFERASE SQD2"/>
    <property type="match status" value="1"/>
</dbReference>
<feature type="domain" description="Glycosyl transferase family 1" evidence="1">
    <location>
        <begin position="228"/>
        <end position="389"/>
    </location>
</feature>
<dbReference type="RefSeq" id="WP_353949193.1">
    <property type="nucleotide sequence ID" value="NZ_CP159510.1"/>
</dbReference>
<evidence type="ECO:0000313" key="2">
    <source>
        <dbReference type="EMBL" id="XCJ18114.1"/>
    </source>
</evidence>
<organism evidence="2">
    <name type="scientific">Sporolactobacillus sp. Y61</name>
    <dbReference type="NCBI Taxonomy" id="3160863"/>
    <lineage>
        <taxon>Bacteria</taxon>
        <taxon>Bacillati</taxon>
        <taxon>Bacillota</taxon>
        <taxon>Bacilli</taxon>
        <taxon>Bacillales</taxon>
        <taxon>Sporolactobacillaceae</taxon>
        <taxon>Sporolactobacillus</taxon>
    </lineage>
</organism>